<dbReference type="Gene3D" id="3.30.1310.20">
    <property type="entry name" value="PRTase-like"/>
    <property type="match status" value="1"/>
</dbReference>
<dbReference type="Pfam" id="PF00156">
    <property type="entry name" value="Pribosyltran"/>
    <property type="match status" value="1"/>
</dbReference>
<dbReference type="Proteomes" id="UP001240150">
    <property type="component" value="Chromosome"/>
</dbReference>
<accession>A0ABY8W842</accession>
<evidence type="ECO:0000313" key="2">
    <source>
        <dbReference type="EMBL" id="WIM94031.1"/>
    </source>
</evidence>
<protein>
    <submittedName>
        <fullName evidence="2">Phosphoribosyltransferase family protein</fullName>
    </submittedName>
</protein>
<dbReference type="SUPFAM" id="SSF53271">
    <property type="entry name" value="PRTase-like"/>
    <property type="match status" value="1"/>
</dbReference>
<keyword evidence="2" id="KW-0328">Glycosyltransferase</keyword>
<keyword evidence="3" id="KW-1185">Reference proteome</keyword>
<organism evidence="2 3">
    <name type="scientific">Actinoplanes oblitus</name>
    <dbReference type="NCBI Taxonomy" id="3040509"/>
    <lineage>
        <taxon>Bacteria</taxon>
        <taxon>Bacillati</taxon>
        <taxon>Actinomycetota</taxon>
        <taxon>Actinomycetes</taxon>
        <taxon>Micromonosporales</taxon>
        <taxon>Micromonosporaceae</taxon>
        <taxon>Actinoplanes</taxon>
    </lineage>
</organism>
<dbReference type="InterPro" id="IPR000836">
    <property type="entry name" value="PRTase_dom"/>
</dbReference>
<dbReference type="RefSeq" id="WP_284915234.1">
    <property type="nucleotide sequence ID" value="NZ_CP126980.1"/>
</dbReference>
<proteinExistence type="predicted"/>
<reference evidence="2 3" key="1">
    <citation type="submission" date="2023-06" db="EMBL/GenBank/DDBJ databases">
        <authorList>
            <person name="Yushchuk O."/>
            <person name="Binda E."/>
            <person name="Ruckert-Reed C."/>
            <person name="Fedorenko V."/>
            <person name="Kalinowski J."/>
            <person name="Marinelli F."/>
        </authorList>
    </citation>
    <scope>NUCLEOTIDE SEQUENCE [LARGE SCALE GENOMIC DNA]</scope>
    <source>
        <strain evidence="2 3">NRRL 3884</strain>
    </source>
</reference>
<keyword evidence="2" id="KW-0808">Transferase</keyword>
<name>A0ABY8W842_9ACTN</name>
<feature type="domain" description="Phosphoribosyltransferase" evidence="1">
    <location>
        <begin position="59"/>
        <end position="199"/>
    </location>
</feature>
<dbReference type="Gene3D" id="3.40.50.2020">
    <property type="match status" value="1"/>
</dbReference>
<dbReference type="EMBL" id="CP126980">
    <property type="protein sequence ID" value="WIM94031.1"/>
    <property type="molecule type" value="Genomic_DNA"/>
</dbReference>
<dbReference type="InterPro" id="IPR029057">
    <property type="entry name" value="PRTase-like"/>
</dbReference>
<evidence type="ECO:0000313" key="3">
    <source>
        <dbReference type="Proteomes" id="UP001240150"/>
    </source>
</evidence>
<dbReference type="GO" id="GO:0016757">
    <property type="term" value="F:glycosyltransferase activity"/>
    <property type="evidence" value="ECO:0007669"/>
    <property type="project" value="UniProtKB-KW"/>
</dbReference>
<sequence>MIFANRSEAGRALAARVAAAVASVARPAAAPAGEREAAAATSSAGRWEPGTVVPTAAARPIVLALPRGGLPVAAPIAERLGADLDIVVVRKLGAPGHPEFGLGAIAEDGPPVYDQDNLRYAGVIEEDMSDILAAEREELARRVRRYRGGRPAPPVAGRLVILVDDGLATGVTAHAALRWIAGRGPARVLLAVPVCSPQARDLLAPETDGVICLSAPSEFLAVGRWYHDFGQLSDDDVDDVLQRFRHALK</sequence>
<evidence type="ECO:0000259" key="1">
    <source>
        <dbReference type="Pfam" id="PF00156"/>
    </source>
</evidence>
<dbReference type="CDD" id="cd06223">
    <property type="entry name" value="PRTases_typeI"/>
    <property type="match status" value="1"/>
</dbReference>
<gene>
    <name evidence="2" type="ORF">ACTOB_006031</name>
</gene>